<dbReference type="Proteomes" id="UP000184236">
    <property type="component" value="Unassembled WGS sequence"/>
</dbReference>
<keyword evidence="1" id="KW-0812">Transmembrane</keyword>
<organism evidence="2 3">
    <name type="scientific">Chryseobacterium takakiae</name>
    <dbReference type="NCBI Taxonomy" id="1302685"/>
    <lineage>
        <taxon>Bacteria</taxon>
        <taxon>Pseudomonadati</taxon>
        <taxon>Bacteroidota</taxon>
        <taxon>Flavobacteriia</taxon>
        <taxon>Flavobacteriales</taxon>
        <taxon>Weeksellaceae</taxon>
        <taxon>Chryseobacterium group</taxon>
        <taxon>Chryseobacterium</taxon>
    </lineage>
</organism>
<keyword evidence="1" id="KW-1133">Transmembrane helix</keyword>
<dbReference type="RefSeq" id="WP_143149917.1">
    <property type="nucleotide sequence ID" value="NZ_FQVO01000011.1"/>
</dbReference>
<dbReference type="AlphaFoldDB" id="A0A1M4ZZK0"/>
<accession>A0A1M4ZZK0</accession>
<evidence type="ECO:0000313" key="3">
    <source>
        <dbReference type="Proteomes" id="UP000184236"/>
    </source>
</evidence>
<dbReference type="EMBL" id="FQVO01000011">
    <property type="protein sequence ID" value="SHF23401.1"/>
    <property type="molecule type" value="Genomic_DNA"/>
</dbReference>
<keyword evidence="3" id="KW-1185">Reference proteome</keyword>
<dbReference type="OrthoDB" id="1451252at2"/>
<keyword evidence="1" id="KW-0472">Membrane</keyword>
<proteinExistence type="predicted"/>
<protein>
    <recommendedName>
        <fullName evidence="4">DUF4325 domain-containing protein</fullName>
    </recommendedName>
</protein>
<feature type="transmembrane region" description="Helical" evidence="1">
    <location>
        <begin position="40"/>
        <end position="62"/>
    </location>
</feature>
<sequence>MEINLGDFKNSYSSVFTGRPQGKLARQKLNLDKIDNSSEVIYVIIPDGVSSINPSFFLGLFFDSYKKLKDKFNTKYKFKFLSNNPETINVLQENINDALRNAHNSVNVDFNNLFKL</sequence>
<evidence type="ECO:0008006" key="4">
    <source>
        <dbReference type="Google" id="ProtNLM"/>
    </source>
</evidence>
<gene>
    <name evidence="2" type="ORF">SAMN05444408_111102</name>
</gene>
<evidence type="ECO:0000256" key="1">
    <source>
        <dbReference type="SAM" id="Phobius"/>
    </source>
</evidence>
<evidence type="ECO:0000313" key="2">
    <source>
        <dbReference type="EMBL" id="SHF23401.1"/>
    </source>
</evidence>
<dbReference type="STRING" id="1302685.SAMN05444408_111102"/>
<reference evidence="3" key="1">
    <citation type="submission" date="2016-11" db="EMBL/GenBank/DDBJ databases">
        <authorList>
            <person name="Varghese N."/>
            <person name="Submissions S."/>
        </authorList>
    </citation>
    <scope>NUCLEOTIDE SEQUENCE [LARGE SCALE GENOMIC DNA]</scope>
    <source>
        <strain evidence="3">DSM 26898</strain>
    </source>
</reference>
<name>A0A1M4ZZK0_9FLAO</name>